<evidence type="ECO:0000313" key="6">
    <source>
        <dbReference type="EMBL" id="MFD2790884.1"/>
    </source>
</evidence>
<dbReference type="PANTHER" id="PTHR37306">
    <property type="entry name" value="COLICIN V PRODUCTION PROTEIN"/>
    <property type="match status" value="1"/>
</dbReference>
<keyword evidence="4 5" id="KW-0472">Membrane</keyword>
<accession>A0ABW5VGR8</accession>
<feature type="transmembrane region" description="Helical" evidence="5">
    <location>
        <begin position="105"/>
        <end position="129"/>
    </location>
</feature>
<evidence type="ECO:0000256" key="2">
    <source>
        <dbReference type="ARBA" id="ARBA00022692"/>
    </source>
</evidence>
<gene>
    <name evidence="6" type="ORF">ACFS1K_14005</name>
</gene>
<comment type="caution">
    <text evidence="6">The sequence shown here is derived from an EMBL/GenBank/DDBJ whole genome shotgun (WGS) entry which is preliminary data.</text>
</comment>
<reference evidence="7" key="1">
    <citation type="journal article" date="2019" name="Int. J. Syst. Evol. Microbiol.">
        <title>The Global Catalogue of Microorganisms (GCM) 10K type strain sequencing project: providing services to taxonomists for standard genome sequencing and annotation.</title>
        <authorList>
            <consortium name="The Broad Institute Genomics Platform"/>
            <consortium name="The Broad Institute Genome Sequencing Center for Infectious Disease"/>
            <person name="Wu L."/>
            <person name="Ma J."/>
        </authorList>
    </citation>
    <scope>NUCLEOTIDE SEQUENCE [LARGE SCALE GENOMIC DNA]</scope>
    <source>
        <strain evidence="7">KCTC 52924</strain>
    </source>
</reference>
<evidence type="ECO:0000313" key="7">
    <source>
        <dbReference type="Proteomes" id="UP001597532"/>
    </source>
</evidence>
<comment type="subcellular location">
    <subcellularLocation>
        <location evidence="1">Membrane</location>
        <topology evidence="1">Multi-pass membrane protein</topology>
    </subcellularLocation>
</comment>
<keyword evidence="7" id="KW-1185">Reference proteome</keyword>
<dbReference type="InterPro" id="IPR003825">
    <property type="entry name" value="Colicin-V_CvpA"/>
</dbReference>
<dbReference type="PANTHER" id="PTHR37306:SF1">
    <property type="entry name" value="COLICIN V PRODUCTION PROTEIN"/>
    <property type="match status" value="1"/>
</dbReference>
<name>A0ABW5VGR8_9FLAO</name>
<dbReference type="Proteomes" id="UP001597532">
    <property type="component" value="Unassembled WGS sequence"/>
</dbReference>
<protein>
    <submittedName>
        <fullName evidence="6">CvpA family protein</fullName>
    </submittedName>
</protein>
<proteinExistence type="predicted"/>
<dbReference type="RefSeq" id="WP_370671524.1">
    <property type="nucleotide sequence ID" value="NZ_CP166679.1"/>
</dbReference>
<evidence type="ECO:0000256" key="4">
    <source>
        <dbReference type="ARBA" id="ARBA00023136"/>
    </source>
</evidence>
<dbReference type="Pfam" id="PF02674">
    <property type="entry name" value="Colicin_V"/>
    <property type="match status" value="1"/>
</dbReference>
<dbReference type="EMBL" id="JBHUOK010000032">
    <property type="protein sequence ID" value="MFD2790884.1"/>
    <property type="molecule type" value="Genomic_DNA"/>
</dbReference>
<feature type="transmembrane region" description="Helical" evidence="5">
    <location>
        <begin position="6"/>
        <end position="24"/>
    </location>
</feature>
<sequence length="185" mass="20426">MSKAKFRMGILDIILGLLLLYGLYKGIRNGLFVELASLVAVIAGLYGAIHFSYIAGEYLSENMDWDERYMNTSAFIITFILIVIIIVLAGRLLTKIANFAMLGLLNKLAGAVFGTLKVAVILGALLIFFDKGNNQLGVVKSEFMEESRLYTPVKEIGAFVFSRVLKETRTLNGNEEGQEGSFLDL</sequence>
<organism evidence="6 7">
    <name type="scientific">Arenibacter antarcticus</name>
    <dbReference type="NCBI Taxonomy" id="2040469"/>
    <lineage>
        <taxon>Bacteria</taxon>
        <taxon>Pseudomonadati</taxon>
        <taxon>Bacteroidota</taxon>
        <taxon>Flavobacteriia</taxon>
        <taxon>Flavobacteriales</taxon>
        <taxon>Flavobacteriaceae</taxon>
        <taxon>Arenibacter</taxon>
    </lineage>
</organism>
<feature type="transmembrane region" description="Helical" evidence="5">
    <location>
        <begin position="31"/>
        <end position="54"/>
    </location>
</feature>
<evidence type="ECO:0000256" key="5">
    <source>
        <dbReference type="SAM" id="Phobius"/>
    </source>
</evidence>
<evidence type="ECO:0000256" key="3">
    <source>
        <dbReference type="ARBA" id="ARBA00022989"/>
    </source>
</evidence>
<feature type="transmembrane region" description="Helical" evidence="5">
    <location>
        <begin position="74"/>
        <end position="93"/>
    </location>
</feature>
<keyword evidence="3 5" id="KW-1133">Transmembrane helix</keyword>
<keyword evidence="2 5" id="KW-0812">Transmembrane</keyword>
<evidence type="ECO:0000256" key="1">
    <source>
        <dbReference type="ARBA" id="ARBA00004141"/>
    </source>
</evidence>